<keyword evidence="3" id="KW-1185">Reference proteome</keyword>
<gene>
    <name evidence="2" type="ORF">MOV92_11565</name>
</gene>
<dbReference type="InterPro" id="IPR036365">
    <property type="entry name" value="PGBD-like_sf"/>
</dbReference>
<reference evidence="2 3" key="1">
    <citation type="submission" date="2022-03" db="EMBL/GenBank/DDBJ databases">
        <title>Complete genome sequence of Lysobacter capsici VKM B-2533 and Lysobacter gummosus 10.1.1, promising sources of lytic agents.</title>
        <authorList>
            <person name="Tarlachkov S.V."/>
            <person name="Kudryakova I.V."/>
            <person name="Afoshin A.S."/>
            <person name="Leontyevskaya E.A."/>
            <person name="Leontyevskaya N.V."/>
        </authorList>
    </citation>
    <scope>NUCLEOTIDE SEQUENCE [LARGE SCALE GENOMIC DNA]</scope>
    <source>
        <strain evidence="2 3">10.1.1</strain>
    </source>
</reference>
<feature type="domain" description="Peptidoglycan binding-like" evidence="1">
    <location>
        <begin position="160"/>
        <end position="209"/>
    </location>
</feature>
<name>A0ABY3XJP0_9GAMM</name>
<evidence type="ECO:0000259" key="1">
    <source>
        <dbReference type="Pfam" id="PF01471"/>
    </source>
</evidence>
<dbReference type="EMBL" id="CP093547">
    <property type="protein sequence ID" value="UNP31840.1"/>
    <property type="molecule type" value="Genomic_DNA"/>
</dbReference>
<dbReference type="Gene3D" id="3.10.350.10">
    <property type="entry name" value="LysM domain"/>
    <property type="match status" value="1"/>
</dbReference>
<evidence type="ECO:0000313" key="2">
    <source>
        <dbReference type="EMBL" id="UNP31840.1"/>
    </source>
</evidence>
<accession>A0ABY3XJP0</accession>
<organism evidence="2 3">
    <name type="scientific">Lysobacter gummosus</name>
    <dbReference type="NCBI Taxonomy" id="262324"/>
    <lineage>
        <taxon>Bacteria</taxon>
        <taxon>Pseudomonadati</taxon>
        <taxon>Pseudomonadota</taxon>
        <taxon>Gammaproteobacteria</taxon>
        <taxon>Lysobacterales</taxon>
        <taxon>Lysobacteraceae</taxon>
        <taxon>Lysobacter</taxon>
    </lineage>
</organism>
<dbReference type="Pfam" id="PF01471">
    <property type="entry name" value="PG_binding_1"/>
    <property type="match status" value="1"/>
</dbReference>
<dbReference type="SUPFAM" id="SSF47090">
    <property type="entry name" value="PGBD-like"/>
    <property type="match status" value="1"/>
</dbReference>
<dbReference type="InterPro" id="IPR036366">
    <property type="entry name" value="PGBDSf"/>
</dbReference>
<dbReference type="Proteomes" id="UP000829194">
    <property type="component" value="Chromosome"/>
</dbReference>
<proteinExistence type="predicted"/>
<dbReference type="InterPro" id="IPR002477">
    <property type="entry name" value="Peptidoglycan-bd-like"/>
</dbReference>
<dbReference type="Gene3D" id="1.10.101.10">
    <property type="entry name" value="PGBD-like superfamily/PGBD"/>
    <property type="match status" value="1"/>
</dbReference>
<dbReference type="InterPro" id="IPR036779">
    <property type="entry name" value="LysM_dom_sf"/>
</dbReference>
<dbReference type="RefSeq" id="WP_057942939.1">
    <property type="nucleotide sequence ID" value="NZ_CP011131.1"/>
</dbReference>
<evidence type="ECO:0000313" key="3">
    <source>
        <dbReference type="Proteomes" id="UP000829194"/>
    </source>
</evidence>
<sequence>MASDASAGERHVIGKGESLASIAKERGFLWRTLWEHGNNAKLKAKRKNPNQLVEGDVLFLPEKGDKQIAKPADARHRFKRRGEPTRLKLQMLDSGEPRRNEAFTLVFGDKVIHGKTDGDGKIDQPIPGETRAAALSFGDGSESYSVEIGLLDPSGLASGLQHRLNNLGFHCGGEDGDIGEATRDALLRFQRAQGLAESGEADEETRARLDALHV</sequence>
<protein>
    <submittedName>
        <fullName evidence="2">Peptidoglycan-binding protein</fullName>
    </submittedName>
</protein>